<dbReference type="NCBIfam" id="NF001030">
    <property type="entry name" value="PRK00110.1"/>
    <property type="match status" value="1"/>
</dbReference>
<dbReference type="NCBIfam" id="TIGR01033">
    <property type="entry name" value="YebC/PmpR family DNA-binding transcriptional regulator"/>
    <property type="match status" value="1"/>
</dbReference>
<evidence type="ECO:0000256" key="1">
    <source>
        <dbReference type="ARBA" id="ARBA00008724"/>
    </source>
</evidence>
<evidence type="ECO:0000256" key="5">
    <source>
        <dbReference type="ARBA" id="ARBA00023163"/>
    </source>
</evidence>
<comment type="similarity">
    <text evidence="1 6">Belongs to the TACO1 family.</text>
</comment>
<protein>
    <recommendedName>
        <fullName evidence="6">Probable transcriptional regulatory protein DFR57_109145</fullName>
    </recommendedName>
</protein>
<dbReference type="AlphaFoldDB" id="A0A368XEM9"/>
<keyword evidence="5 6" id="KW-0804">Transcription</keyword>
<dbReference type="Gene3D" id="1.10.10.200">
    <property type="match status" value="1"/>
</dbReference>
<dbReference type="FunFam" id="3.30.70.980:FF:000002">
    <property type="entry name" value="Probable transcriptional regulatory protein YebC"/>
    <property type="match status" value="1"/>
</dbReference>
<dbReference type="GO" id="GO:0005829">
    <property type="term" value="C:cytosol"/>
    <property type="evidence" value="ECO:0007669"/>
    <property type="project" value="TreeGrafter"/>
</dbReference>
<dbReference type="Pfam" id="PF20772">
    <property type="entry name" value="TACO1_YebC_N"/>
    <property type="match status" value="1"/>
</dbReference>
<dbReference type="InterPro" id="IPR048300">
    <property type="entry name" value="TACO1_YebC-like_2nd/3rd_dom"/>
</dbReference>
<proteinExistence type="inferred from homology"/>
<keyword evidence="10" id="KW-1185">Reference proteome</keyword>
<evidence type="ECO:0000256" key="2">
    <source>
        <dbReference type="ARBA" id="ARBA00022490"/>
    </source>
</evidence>
<evidence type="ECO:0000256" key="3">
    <source>
        <dbReference type="ARBA" id="ARBA00023015"/>
    </source>
</evidence>
<feature type="domain" description="TACO1/YebC-like second and third" evidence="7">
    <location>
        <begin position="82"/>
        <end position="239"/>
    </location>
</feature>
<evidence type="ECO:0000313" key="9">
    <source>
        <dbReference type="EMBL" id="RCW66422.1"/>
    </source>
</evidence>
<dbReference type="HAMAP" id="MF_00693">
    <property type="entry name" value="Transcrip_reg_TACO1"/>
    <property type="match status" value="1"/>
</dbReference>
<dbReference type="InterPro" id="IPR026564">
    <property type="entry name" value="Transcrip_reg_TACO1-like_dom3"/>
</dbReference>
<dbReference type="Pfam" id="PF01709">
    <property type="entry name" value="Transcrip_reg"/>
    <property type="match status" value="1"/>
</dbReference>
<dbReference type="GO" id="GO:0003677">
    <property type="term" value="F:DNA binding"/>
    <property type="evidence" value="ECO:0007669"/>
    <property type="project" value="UniProtKB-UniRule"/>
</dbReference>
<evidence type="ECO:0000259" key="8">
    <source>
        <dbReference type="Pfam" id="PF20772"/>
    </source>
</evidence>
<keyword evidence="4 6" id="KW-0238">DNA-binding</keyword>
<keyword evidence="3 6" id="KW-0805">Transcription regulation</keyword>
<dbReference type="RefSeq" id="WP_114353416.1">
    <property type="nucleotide sequence ID" value="NZ_QPJJ01000009.1"/>
</dbReference>
<name>A0A368XEM9_9BACI</name>
<dbReference type="PANTHER" id="PTHR12532:SF6">
    <property type="entry name" value="TRANSCRIPTIONAL REGULATORY PROTEIN YEBC-RELATED"/>
    <property type="match status" value="1"/>
</dbReference>
<dbReference type="FunFam" id="1.10.10.200:FF:000002">
    <property type="entry name" value="Probable transcriptional regulatory protein CLM62_37755"/>
    <property type="match status" value="1"/>
</dbReference>
<dbReference type="GO" id="GO:0006355">
    <property type="term" value="P:regulation of DNA-templated transcription"/>
    <property type="evidence" value="ECO:0007669"/>
    <property type="project" value="UniProtKB-UniRule"/>
</dbReference>
<organism evidence="9 10">
    <name type="scientific">Saliterribacillus persicus</name>
    <dbReference type="NCBI Taxonomy" id="930114"/>
    <lineage>
        <taxon>Bacteria</taxon>
        <taxon>Bacillati</taxon>
        <taxon>Bacillota</taxon>
        <taxon>Bacilli</taxon>
        <taxon>Bacillales</taxon>
        <taxon>Bacillaceae</taxon>
        <taxon>Saliterribacillus</taxon>
    </lineage>
</organism>
<dbReference type="OrthoDB" id="9781053at2"/>
<dbReference type="InterPro" id="IPR029072">
    <property type="entry name" value="YebC-like"/>
</dbReference>
<dbReference type="InterPro" id="IPR017856">
    <property type="entry name" value="Integrase-like_N"/>
</dbReference>
<comment type="caution">
    <text evidence="9">The sequence shown here is derived from an EMBL/GenBank/DDBJ whole genome shotgun (WGS) entry which is preliminary data.</text>
</comment>
<evidence type="ECO:0000313" key="10">
    <source>
        <dbReference type="Proteomes" id="UP000252585"/>
    </source>
</evidence>
<dbReference type="InterPro" id="IPR002876">
    <property type="entry name" value="Transcrip_reg_TACO1-like"/>
</dbReference>
<evidence type="ECO:0000256" key="4">
    <source>
        <dbReference type="ARBA" id="ARBA00023125"/>
    </source>
</evidence>
<accession>A0A368XEM9</accession>
<evidence type="ECO:0000256" key="6">
    <source>
        <dbReference type="HAMAP-Rule" id="MF_00693"/>
    </source>
</evidence>
<dbReference type="EMBL" id="QPJJ01000009">
    <property type="protein sequence ID" value="RCW66422.1"/>
    <property type="molecule type" value="Genomic_DNA"/>
</dbReference>
<dbReference type="NCBIfam" id="NF009044">
    <property type="entry name" value="PRK12378.1"/>
    <property type="match status" value="1"/>
</dbReference>
<dbReference type="SUPFAM" id="SSF75625">
    <property type="entry name" value="YebC-like"/>
    <property type="match status" value="1"/>
</dbReference>
<evidence type="ECO:0000259" key="7">
    <source>
        <dbReference type="Pfam" id="PF01709"/>
    </source>
</evidence>
<comment type="subcellular location">
    <subcellularLocation>
        <location evidence="6">Cytoplasm</location>
    </subcellularLocation>
</comment>
<feature type="domain" description="TACO1/YebC-like N-terminal" evidence="8">
    <location>
        <begin position="5"/>
        <end position="75"/>
    </location>
</feature>
<reference evidence="9 10" key="1">
    <citation type="submission" date="2018-07" db="EMBL/GenBank/DDBJ databases">
        <title>Genomic Encyclopedia of Type Strains, Phase IV (KMG-IV): sequencing the most valuable type-strain genomes for metagenomic binning, comparative biology and taxonomic classification.</title>
        <authorList>
            <person name="Goeker M."/>
        </authorList>
    </citation>
    <scope>NUCLEOTIDE SEQUENCE [LARGE SCALE GENOMIC DNA]</scope>
    <source>
        <strain evidence="9 10">DSM 27696</strain>
    </source>
</reference>
<sequence>MAGHSKWKNIQRRKNAQDAKRGKVFMKLAKDIYIAAKQGGGDPEMNPSLRLAVDKAKASNVPNENIDRAIKKATGDLDGANYEELIYEGYGPGGVAVMVEVLTDNKNRTASELRHAFSKNGGNLGENGCVAFMFNRKGYIVIEQSTTDADEDTMMLEVMEAGGEEMETSEGAYEIYTEPEDFQSAKEQLEENGYTLETAEITMIPETLSEASEKDALKMVKLVNMLEEMEDVQEVHHNLDADEEILVQI</sequence>
<gene>
    <name evidence="9" type="ORF">DFR57_109145</name>
</gene>
<dbReference type="PANTHER" id="PTHR12532">
    <property type="entry name" value="TRANSLATIONAL ACTIVATOR OF CYTOCHROME C OXIDASE 1"/>
    <property type="match status" value="1"/>
</dbReference>
<dbReference type="Gene3D" id="3.30.70.980">
    <property type="match status" value="2"/>
</dbReference>
<dbReference type="Proteomes" id="UP000252585">
    <property type="component" value="Unassembled WGS sequence"/>
</dbReference>
<dbReference type="InterPro" id="IPR049083">
    <property type="entry name" value="TACO1_YebC_N"/>
</dbReference>
<keyword evidence="2 6" id="KW-0963">Cytoplasm</keyword>